<dbReference type="RefSeq" id="WP_036108424.1">
    <property type="nucleotide sequence ID" value="NZ_JAJA02000002.1"/>
</dbReference>
<protein>
    <recommendedName>
        <fullName evidence="3">Zinc-ribbon domain-containing protein</fullName>
    </recommendedName>
</protein>
<organism evidence="1 2">
    <name type="scientific">Lysobacter capsici AZ78</name>
    <dbReference type="NCBI Taxonomy" id="1444315"/>
    <lineage>
        <taxon>Bacteria</taxon>
        <taxon>Pseudomonadati</taxon>
        <taxon>Pseudomonadota</taxon>
        <taxon>Gammaproteobacteria</taxon>
        <taxon>Lysobacterales</taxon>
        <taxon>Lysobacteraceae</taxon>
        <taxon>Lysobacter</taxon>
    </lineage>
</organism>
<accession>A0A125U069</accession>
<sequence length="124" mass="13564">MSAVRQGMPGATRICPHCKATILETASVCPACRHHLRFDSDANARAAARFSPLHVEGTIRHPPSDGAWEYSMVLSIKNERGEEITRQVVGVGALFPGDERTFTLSVEAFEAVGYKAANKGRLRR</sequence>
<proteinExistence type="predicted"/>
<evidence type="ECO:0000313" key="2">
    <source>
        <dbReference type="Proteomes" id="UP000023435"/>
    </source>
</evidence>
<keyword evidence="2" id="KW-1185">Reference proteome</keyword>
<evidence type="ECO:0000313" key="1">
    <source>
        <dbReference type="EMBL" id="KWS02433.1"/>
    </source>
</evidence>
<dbReference type="Proteomes" id="UP000023435">
    <property type="component" value="Unassembled WGS sequence"/>
</dbReference>
<comment type="caution">
    <text evidence="1">The sequence shown here is derived from an EMBL/GenBank/DDBJ whole genome shotgun (WGS) entry which is preliminary data.</text>
</comment>
<dbReference type="OrthoDB" id="5974215at2"/>
<dbReference type="GeneID" id="97903975"/>
<dbReference type="AlphaFoldDB" id="A0A125U069"/>
<gene>
    <name evidence="1" type="ORF">AZ78_5100</name>
</gene>
<evidence type="ECO:0008006" key="3">
    <source>
        <dbReference type="Google" id="ProtNLM"/>
    </source>
</evidence>
<name>A0A125U069_9GAMM</name>
<dbReference type="EMBL" id="JAJA02000002">
    <property type="protein sequence ID" value="KWS02433.1"/>
    <property type="molecule type" value="Genomic_DNA"/>
</dbReference>
<reference evidence="1 2" key="1">
    <citation type="journal article" date="2014" name="Genome Announc.">
        <title>Draft Genome Sequence of Lysobacter capsici AZ78, a Bacterium Antagonistic to Plant-Pathogenic Oomycetes.</title>
        <authorList>
            <person name="Puopolo G."/>
            <person name="Sonego P."/>
            <person name="Engelen K."/>
            <person name="Pertot I."/>
        </authorList>
    </citation>
    <scope>NUCLEOTIDE SEQUENCE [LARGE SCALE GENOMIC DNA]</scope>
    <source>
        <strain evidence="1 2">AZ78</strain>
    </source>
</reference>